<reference evidence="3" key="1">
    <citation type="submission" date="2025-08" db="UniProtKB">
        <authorList>
            <consortium name="RefSeq"/>
        </authorList>
    </citation>
    <scope>IDENTIFICATION</scope>
    <source>
        <tissue evidence="3">Testes</tissue>
    </source>
</reference>
<keyword evidence="1" id="KW-0812">Transmembrane</keyword>
<accession>A0ABM0MAY7</accession>
<dbReference type="GeneID" id="102804666"/>
<dbReference type="Gene3D" id="1.20.1250.20">
    <property type="entry name" value="MFS general substrate transporter like domains"/>
    <property type="match status" value="1"/>
</dbReference>
<gene>
    <name evidence="3" type="primary">LOC102804666</name>
</gene>
<dbReference type="PANTHER" id="PTHR11360:SF284">
    <property type="entry name" value="EG:103B4.3 PROTEIN-RELATED"/>
    <property type="match status" value="1"/>
</dbReference>
<feature type="transmembrane region" description="Helical" evidence="1">
    <location>
        <begin position="6"/>
        <end position="26"/>
    </location>
</feature>
<evidence type="ECO:0000313" key="3">
    <source>
        <dbReference type="RefSeq" id="XP_006817178.1"/>
    </source>
</evidence>
<dbReference type="SUPFAM" id="SSF103473">
    <property type="entry name" value="MFS general substrate transporter"/>
    <property type="match status" value="1"/>
</dbReference>
<organism evidence="2 3">
    <name type="scientific">Saccoglossus kowalevskii</name>
    <name type="common">Acorn worm</name>
    <dbReference type="NCBI Taxonomy" id="10224"/>
    <lineage>
        <taxon>Eukaryota</taxon>
        <taxon>Metazoa</taxon>
        <taxon>Hemichordata</taxon>
        <taxon>Enteropneusta</taxon>
        <taxon>Harrimaniidae</taxon>
        <taxon>Saccoglossus</taxon>
    </lineage>
</organism>
<name>A0ABM0MAY7_SACKO</name>
<evidence type="ECO:0000256" key="1">
    <source>
        <dbReference type="SAM" id="Phobius"/>
    </source>
</evidence>
<keyword evidence="2" id="KW-1185">Reference proteome</keyword>
<protein>
    <submittedName>
        <fullName evidence="3">Monocarboxylate transporter 13-like</fullName>
    </submittedName>
</protein>
<dbReference type="Proteomes" id="UP000694865">
    <property type="component" value="Unplaced"/>
</dbReference>
<dbReference type="InterPro" id="IPR036259">
    <property type="entry name" value="MFS_trans_sf"/>
</dbReference>
<sequence length="178" mass="19513">MGIPKMNASILMSMIGLSSFVGRCTHRLLANLRYVPPKLVYVFNTTVEGTVLMLLPLTKGNYNYMAIISLLFRLCNVTYFPLAAVCVKQSVGVDSFPKAFGWFLLCLGTGISLDPYLGGLMIDVTYNYDVSFLVAGGCLLSSGSILGAKLLHRRIKAGRHTNNTYKICTTVDVIQTQD</sequence>
<dbReference type="PANTHER" id="PTHR11360">
    <property type="entry name" value="MONOCARBOXYLATE TRANSPORTER"/>
    <property type="match status" value="1"/>
</dbReference>
<keyword evidence="1" id="KW-0472">Membrane</keyword>
<feature type="transmembrane region" description="Helical" evidence="1">
    <location>
        <begin position="130"/>
        <end position="151"/>
    </location>
</feature>
<feature type="transmembrane region" description="Helical" evidence="1">
    <location>
        <begin position="99"/>
        <end position="118"/>
    </location>
</feature>
<evidence type="ECO:0000313" key="2">
    <source>
        <dbReference type="Proteomes" id="UP000694865"/>
    </source>
</evidence>
<dbReference type="InterPro" id="IPR050327">
    <property type="entry name" value="Proton-linked_MCT"/>
</dbReference>
<keyword evidence="1" id="KW-1133">Transmembrane helix</keyword>
<proteinExistence type="predicted"/>
<feature type="transmembrane region" description="Helical" evidence="1">
    <location>
        <begin position="64"/>
        <end position="87"/>
    </location>
</feature>
<dbReference type="RefSeq" id="XP_006817178.1">
    <property type="nucleotide sequence ID" value="XM_006817115.1"/>
</dbReference>